<dbReference type="AlphaFoldDB" id="A0A9D6LSA0"/>
<dbReference type="InterPro" id="IPR004821">
    <property type="entry name" value="Cyt_trans-like"/>
</dbReference>
<organism evidence="4 5">
    <name type="scientific">Candidatus Sungiibacteriota bacterium</name>
    <dbReference type="NCBI Taxonomy" id="2750080"/>
    <lineage>
        <taxon>Bacteria</taxon>
        <taxon>Candidatus Sungiibacteriota</taxon>
    </lineage>
</organism>
<evidence type="ECO:0000256" key="1">
    <source>
        <dbReference type="ARBA" id="ARBA00022679"/>
    </source>
</evidence>
<dbReference type="Gene3D" id="3.40.50.620">
    <property type="entry name" value="HUPs"/>
    <property type="match status" value="1"/>
</dbReference>
<evidence type="ECO:0000313" key="5">
    <source>
        <dbReference type="Proteomes" id="UP000808388"/>
    </source>
</evidence>
<dbReference type="EMBL" id="JACQCQ010000002">
    <property type="protein sequence ID" value="MBI3627151.1"/>
    <property type="molecule type" value="Genomic_DNA"/>
</dbReference>
<sequence>MRDLFGPRANFGQRCIRELPEVGRKLDALRELDPSVVIGLTSGTFDMLHLGHSRYLDMAKQFCDILVVGVDADAKVRKRKGPKRPVVSEEERYEIVCNTRQADIVVPKLAEHPRWELVRTARPHVLIISEREYVEGDEREELRQLVSSWGGKLEILPTQAETSTTARIRVLMLEVVDEFEKEFMKFFERFREALRVM</sequence>
<evidence type="ECO:0000313" key="4">
    <source>
        <dbReference type="EMBL" id="MBI3627151.1"/>
    </source>
</evidence>
<protein>
    <submittedName>
        <fullName evidence="4">Adenylyltransferase/cytidyltransferase family protein</fullName>
    </submittedName>
</protein>
<evidence type="ECO:0000259" key="3">
    <source>
        <dbReference type="Pfam" id="PF01467"/>
    </source>
</evidence>
<evidence type="ECO:0000256" key="2">
    <source>
        <dbReference type="ARBA" id="ARBA00022695"/>
    </source>
</evidence>
<accession>A0A9D6LSA0</accession>
<gene>
    <name evidence="4" type="ORF">HY220_00150</name>
</gene>
<dbReference type="NCBIfam" id="TIGR00125">
    <property type="entry name" value="cyt_tran_rel"/>
    <property type="match status" value="1"/>
</dbReference>
<feature type="domain" description="Cytidyltransferase-like" evidence="3">
    <location>
        <begin position="41"/>
        <end position="154"/>
    </location>
</feature>
<dbReference type="InterPro" id="IPR014729">
    <property type="entry name" value="Rossmann-like_a/b/a_fold"/>
</dbReference>
<reference evidence="4" key="1">
    <citation type="submission" date="2020-07" db="EMBL/GenBank/DDBJ databases">
        <title>Huge and variable diversity of episymbiotic CPR bacteria and DPANN archaea in groundwater ecosystems.</title>
        <authorList>
            <person name="He C.Y."/>
            <person name="Keren R."/>
            <person name="Whittaker M."/>
            <person name="Farag I.F."/>
            <person name="Doudna J."/>
            <person name="Cate J.H.D."/>
            <person name="Banfield J.F."/>
        </authorList>
    </citation>
    <scope>NUCLEOTIDE SEQUENCE</scope>
    <source>
        <strain evidence="4">NC_groundwater_972_Pr1_S-0.2um_49_27</strain>
    </source>
</reference>
<dbReference type="PANTHER" id="PTHR43793">
    <property type="entry name" value="FAD SYNTHASE"/>
    <property type="match status" value="1"/>
</dbReference>
<dbReference type="PANTHER" id="PTHR43793:SF1">
    <property type="entry name" value="FAD SYNTHASE"/>
    <property type="match status" value="1"/>
</dbReference>
<dbReference type="Pfam" id="PF01467">
    <property type="entry name" value="CTP_transf_like"/>
    <property type="match status" value="1"/>
</dbReference>
<keyword evidence="2 4" id="KW-0548">Nucleotidyltransferase</keyword>
<dbReference type="Proteomes" id="UP000808388">
    <property type="component" value="Unassembled WGS sequence"/>
</dbReference>
<proteinExistence type="predicted"/>
<dbReference type="GO" id="GO:0016779">
    <property type="term" value="F:nucleotidyltransferase activity"/>
    <property type="evidence" value="ECO:0007669"/>
    <property type="project" value="UniProtKB-KW"/>
</dbReference>
<comment type="caution">
    <text evidence="4">The sequence shown here is derived from an EMBL/GenBank/DDBJ whole genome shotgun (WGS) entry which is preliminary data.</text>
</comment>
<keyword evidence="1" id="KW-0808">Transferase</keyword>
<dbReference type="InterPro" id="IPR050385">
    <property type="entry name" value="Archaeal_FAD_synthase"/>
</dbReference>
<dbReference type="SUPFAM" id="SSF52374">
    <property type="entry name" value="Nucleotidylyl transferase"/>
    <property type="match status" value="1"/>
</dbReference>
<name>A0A9D6LSA0_9BACT</name>